<comment type="caution">
    <text evidence="2">The sequence shown here is derived from an EMBL/GenBank/DDBJ whole genome shotgun (WGS) entry which is preliminary data.</text>
</comment>
<accession>A0AAD7JH99</accession>
<evidence type="ECO:0000313" key="3">
    <source>
        <dbReference type="Proteomes" id="UP001215598"/>
    </source>
</evidence>
<protein>
    <submittedName>
        <fullName evidence="2">Uncharacterized protein</fullName>
    </submittedName>
</protein>
<dbReference type="Proteomes" id="UP001215598">
    <property type="component" value="Unassembled WGS sequence"/>
</dbReference>
<feature type="compositionally biased region" description="Acidic residues" evidence="1">
    <location>
        <begin position="77"/>
        <end position="86"/>
    </location>
</feature>
<feature type="region of interest" description="Disordered" evidence="1">
    <location>
        <begin position="64"/>
        <end position="92"/>
    </location>
</feature>
<evidence type="ECO:0000256" key="1">
    <source>
        <dbReference type="SAM" id="MobiDB-lite"/>
    </source>
</evidence>
<proteinExistence type="predicted"/>
<organism evidence="2 3">
    <name type="scientific">Mycena metata</name>
    <dbReference type="NCBI Taxonomy" id="1033252"/>
    <lineage>
        <taxon>Eukaryota</taxon>
        <taxon>Fungi</taxon>
        <taxon>Dikarya</taxon>
        <taxon>Basidiomycota</taxon>
        <taxon>Agaricomycotina</taxon>
        <taxon>Agaricomycetes</taxon>
        <taxon>Agaricomycetidae</taxon>
        <taxon>Agaricales</taxon>
        <taxon>Marasmiineae</taxon>
        <taxon>Mycenaceae</taxon>
        <taxon>Mycena</taxon>
    </lineage>
</organism>
<dbReference type="EMBL" id="JARKIB010000029">
    <property type="protein sequence ID" value="KAJ7763835.1"/>
    <property type="molecule type" value="Genomic_DNA"/>
</dbReference>
<sequence>MVRSTTWTALLFIDNEWIDATQLRVFLRHSTPQSIKIESDALPTRLGTPNAFLLERQWSRLGSGLRERGRGSKSLSDPDEASGSEDLELRGHGTGDSKVAVHFEEGKSAISCCYSHLGCKVTRGARRRLGTSMACIWQVSSISLPGAVVGESESKKSGNCPLSSSKRTAFAVAARKHCSAFLSRAAYPSLLLWSILTGLWPAPLGDYCAFGASHNPRIDCPRFTGITVPSCREATVTGNGGPVVLPILWSVTVTVGSVALKKS</sequence>
<reference evidence="2" key="1">
    <citation type="submission" date="2023-03" db="EMBL/GenBank/DDBJ databases">
        <title>Massive genome expansion in bonnet fungi (Mycena s.s.) driven by repeated elements and novel gene families across ecological guilds.</title>
        <authorList>
            <consortium name="Lawrence Berkeley National Laboratory"/>
            <person name="Harder C.B."/>
            <person name="Miyauchi S."/>
            <person name="Viragh M."/>
            <person name="Kuo A."/>
            <person name="Thoen E."/>
            <person name="Andreopoulos B."/>
            <person name="Lu D."/>
            <person name="Skrede I."/>
            <person name="Drula E."/>
            <person name="Henrissat B."/>
            <person name="Morin E."/>
            <person name="Kohler A."/>
            <person name="Barry K."/>
            <person name="LaButti K."/>
            <person name="Morin E."/>
            <person name="Salamov A."/>
            <person name="Lipzen A."/>
            <person name="Mereny Z."/>
            <person name="Hegedus B."/>
            <person name="Baldrian P."/>
            <person name="Stursova M."/>
            <person name="Weitz H."/>
            <person name="Taylor A."/>
            <person name="Grigoriev I.V."/>
            <person name="Nagy L.G."/>
            <person name="Martin F."/>
            <person name="Kauserud H."/>
        </authorList>
    </citation>
    <scope>NUCLEOTIDE SEQUENCE</scope>
    <source>
        <strain evidence="2">CBHHK182m</strain>
    </source>
</reference>
<gene>
    <name evidence="2" type="ORF">B0H16DRAFT_1455085</name>
</gene>
<keyword evidence="3" id="KW-1185">Reference proteome</keyword>
<dbReference type="AlphaFoldDB" id="A0AAD7JH99"/>
<name>A0AAD7JH99_9AGAR</name>
<evidence type="ECO:0000313" key="2">
    <source>
        <dbReference type="EMBL" id="KAJ7763835.1"/>
    </source>
</evidence>